<feature type="compositionally biased region" description="Low complexity" evidence="6">
    <location>
        <begin position="1637"/>
        <end position="1651"/>
    </location>
</feature>
<dbReference type="EMBL" id="KN833744">
    <property type="protein sequence ID" value="KIK22068.1"/>
    <property type="molecule type" value="Genomic_DNA"/>
</dbReference>
<feature type="region of interest" description="Disordered" evidence="6">
    <location>
        <begin position="1830"/>
        <end position="1851"/>
    </location>
</feature>
<feature type="repeat" description="TPR" evidence="5">
    <location>
        <begin position="689"/>
        <end position="722"/>
    </location>
</feature>
<dbReference type="InterPro" id="IPR005314">
    <property type="entry name" value="Peptidase_C50"/>
</dbReference>
<dbReference type="GO" id="GO:0072686">
    <property type="term" value="C:mitotic spindle"/>
    <property type="evidence" value="ECO:0007669"/>
    <property type="project" value="TreeGrafter"/>
</dbReference>
<feature type="region of interest" description="Disordered" evidence="6">
    <location>
        <begin position="1602"/>
        <end position="1651"/>
    </location>
</feature>
<comment type="catalytic activity">
    <reaction evidence="1">
        <text>All bonds known to be hydrolyzed by this endopeptidase have arginine in P1 and an acidic residue in P4. P6 is often occupied by an acidic residue or by a hydroxy-amino-acid residue, the phosphorylation of which enhances cleavage.</text>
        <dbReference type="EC" id="3.4.22.49"/>
    </reaction>
</comment>
<evidence type="ECO:0000256" key="4">
    <source>
        <dbReference type="ARBA" id="ARBA00022829"/>
    </source>
</evidence>
<dbReference type="GO" id="GO:0051307">
    <property type="term" value="P:meiotic chromosome separation"/>
    <property type="evidence" value="ECO:0007669"/>
    <property type="project" value="TreeGrafter"/>
</dbReference>
<evidence type="ECO:0000256" key="5">
    <source>
        <dbReference type="PROSITE-ProRule" id="PRU00339"/>
    </source>
</evidence>
<name>A0A0C9ZQT3_9AGAM</name>
<protein>
    <recommendedName>
        <fullName evidence="2">separase</fullName>
        <ecNumber evidence="2">3.4.22.49</ecNumber>
    </recommendedName>
</protein>
<keyword evidence="9" id="KW-1185">Reference proteome</keyword>
<evidence type="ECO:0000256" key="6">
    <source>
        <dbReference type="SAM" id="MobiDB-lite"/>
    </source>
</evidence>
<feature type="region of interest" description="Disordered" evidence="6">
    <location>
        <begin position="1218"/>
        <end position="1253"/>
    </location>
</feature>
<feature type="domain" description="Peptidase C50" evidence="7">
    <location>
        <begin position="1998"/>
        <end position="2095"/>
    </location>
</feature>
<feature type="compositionally biased region" description="Polar residues" evidence="6">
    <location>
        <begin position="1235"/>
        <end position="1253"/>
    </location>
</feature>
<dbReference type="OrthoDB" id="10255632at2759"/>
<evidence type="ECO:0000313" key="9">
    <source>
        <dbReference type="Proteomes" id="UP000054018"/>
    </source>
</evidence>
<dbReference type="PROSITE" id="PS51700">
    <property type="entry name" value="SEPARIN"/>
    <property type="match status" value="1"/>
</dbReference>
<keyword evidence="3" id="KW-0378">Hydrolase</keyword>
<dbReference type="PROSITE" id="PS50005">
    <property type="entry name" value="TPR"/>
    <property type="match status" value="1"/>
</dbReference>
<dbReference type="EC" id="3.4.22.49" evidence="2"/>
<keyword evidence="5" id="KW-0802">TPR repeat</keyword>
<reference evidence="9" key="2">
    <citation type="submission" date="2015-01" db="EMBL/GenBank/DDBJ databases">
        <title>Evolutionary Origins and Diversification of the Mycorrhizal Mutualists.</title>
        <authorList>
            <consortium name="DOE Joint Genome Institute"/>
            <consortium name="Mycorrhizal Genomics Consortium"/>
            <person name="Kohler A."/>
            <person name="Kuo A."/>
            <person name="Nagy L.G."/>
            <person name="Floudas D."/>
            <person name="Copeland A."/>
            <person name="Barry K.W."/>
            <person name="Cichocki N."/>
            <person name="Veneault-Fourrey C."/>
            <person name="LaButti K."/>
            <person name="Lindquist E.A."/>
            <person name="Lipzen A."/>
            <person name="Lundell T."/>
            <person name="Morin E."/>
            <person name="Murat C."/>
            <person name="Riley R."/>
            <person name="Ohm R."/>
            <person name="Sun H."/>
            <person name="Tunlid A."/>
            <person name="Henrissat B."/>
            <person name="Grigoriev I.V."/>
            <person name="Hibbett D.S."/>
            <person name="Martin F."/>
        </authorList>
    </citation>
    <scope>NUCLEOTIDE SEQUENCE [LARGE SCALE GENOMIC DNA]</scope>
    <source>
        <strain evidence="9">441</strain>
    </source>
</reference>
<reference evidence="8 9" key="1">
    <citation type="submission" date="2014-04" db="EMBL/GenBank/DDBJ databases">
        <authorList>
            <consortium name="DOE Joint Genome Institute"/>
            <person name="Kuo A."/>
            <person name="Kohler A."/>
            <person name="Costa M.D."/>
            <person name="Nagy L.G."/>
            <person name="Floudas D."/>
            <person name="Copeland A."/>
            <person name="Barry K.W."/>
            <person name="Cichocki N."/>
            <person name="Veneault-Fourrey C."/>
            <person name="LaButti K."/>
            <person name="Lindquist E.A."/>
            <person name="Lipzen A."/>
            <person name="Lundell T."/>
            <person name="Morin E."/>
            <person name="Murat C."/>
            <person name="Sun H."/>
            <person name="Tunlid A."/>
            <person name="Henrissat B."/>
            <person name="Grigoriev I.V."/>
            <person name="Hibbett D.S."/>
            <person name="Martin F."/>
            <person name="Nordberg H.P."/>
            <person name="Cantor M.N."/>
            <person name="Hua S.X."/>
        </authorList>
    </citation>
    <scope>NUCLEOTIDE SEQUENCE [LARGE SCALE GENOMIC DNA]</scope>
    <source>
        <strain evidence="8 9">441</strain>
    </source>
</reference>
<organism evidence="8 9">
    <name type="scientific">Pisolithus microcarpus 441</name>
    <dbReference type="NCBI Taxonomy" id="765257"/>
    <lineage>
        <taxon>Eukaryota</taxon>
        <taxon>Fungi</taxon>
        <taxon>Dikarya</taxon>
        <taxon>Basidiomycota</taxon>
        <taxon>Agaricomycotina</taxon>
        <taxon>Agaricomycetes</taxon>
        <taxon>Agaricomycetidae</taxon>
        <taxon>Boletales</taxon>
        <taxon>Sclerodermatineae</taxon>
        <taxon>Pisolithaceae</taxon>
        <taxon>Pisolithus</taxon>
    </lineage>
</organism>
<dbReference type="InterPro" id="IPR030397">
    <property type="entry name" value="SEPARIN_core_dom"/>
</dbReference>
<dbReference type="InterPro" id="IPR019734">
    <property type="entry name" value="TPR_rpt"/>
</dbReference>
<proteinExistence type="predicted"/>
<dbReference type="STRING" id="765257.A0A0C9ZQT3"/>
<evidence type="ECO:0000256" key="3">
    <source>
        <dbReference type="ARBA" id="ARBA00022801"/>
    </source>
</evidence>
<keyword evidence="4" id="KW-0159">Chromosome partition</keyword>
<dbReference type="GO" id="GO:0044732">
    <property type="term" value="C:mitotic spindle pole body"/>
    <property type="evidence" value="ECO:0007669"/>
    <property type="project" value="TreeGrafter"/>
</dbReference>
<dbReference type="Pfam" id="PF03568">
    <property type="entry name" value="Separin_C"/>
    <property type="match status" value="1"/>
</dbReference>
<dbReference type="GO" id="GO:0005737">
    <property type="term" value="C:cytoplasm"/>
    <property type="evidence" value="ECO:0007669"/>
    <property type="project" value="TreeGrafter"/>
</dbReference>
<accession>A0A0C9ZQT3</accession>
<dbReference type="PANTHER" id="PTHR12792:SF0">
    <property type="entry name" value="SEPARIN"/>
    <property type="match status" value="1"/>
</dbReference>
<dbReference type="Proteomes" id="UP000054018">
    <property type="component" value="Unassembled WGS sequence"/>
</dbReference>
<dbReference type="GO" id="GO:0005634">
    <property type="term" value="C:nucleus"/>
    <property type="evidence" value="ECO:0007669"/>
    <property type="project" value="InterPro"/>
</dbReference>
<evidence type="ECO:0000313" key="8">
    <source>
        <dbReference type="EMBL" id="KIK22068.1"/>
    </source>
</evidence>
<dbReference type="PANTHER" id="PTHR12792">
    <property type="entry name" value="EXTRA SPINDLE POLES 1-RELATED"/>
    <property type="match status" value="1"/>
</dbReference>
<evidence type="ECO:0000256" key="1">
    <source>
        <dbReference type="ARBA" id="ARBA00000451"/>
    </source>
</evidence>
<dbReference type="GO" id="GO:0006508">
    <property type="term" value="P:proteolysis"/>
    <property type="evidence" value="ECO:0007669"/>
    <property type="project" value="InterPro"/>
</dbReference>
<evidence type="ECO:0000259" key="7">
    <source>
        <dbReference type="PROSITE" id="PS51700"/>
    </source>
</evidence>
<dbReference type="GO" id="GO:0004197">
    <property type="term" value="F:cysteine-type endopeptidase activity"/>
    <property type="evidence" value="ECO:0007669"/>
    <property type="project" value="InterPro"/>
</dbReference>
<sequence length="2189" mass="238896">MATTTRKVVIETRSKTATTTISQTKSKGKRQINVTITEPPPSERDRVGAMRTVNASLQTLSTVIHSGWKASRRDAKRRAVEPTAKMADKAVAEAVTALERLRILCPDDMDIERAACSLVGKLLTLELHEAAAEILSGVHSHLSSLMKGPPVLPPPLCLLCLPLPPPGDVTLTALAFTALAGALSALTPLLHSTISLQDSVHALQHHPSLLDLAQRITNESISEKTKDALLTRAYTSLTRACNNLSPNTRTVGDSDLRSIFYLRIYAISCLLYTSPGTIKPSTFWDQVQKACMAYARTSTDSTLPHDAKTSEVAVASYISQTLHGLVGRINDVGFQDFLEAKAFLGVCDLWMNLSKRGGDMTMLDHISEFIARFSFIQGSARVSSASNSTPASTGIEDLTIQVGQLSLASGGSQGGGSPQEGSIVVECAQFCATLVKATASLENNDPELVKRSREAIDCLPRYPFLASQLRSKWDEGDMPGALPGGNSDARYFIGKIERALERLRRTAIRVMDAAEVGKLDTEMRRTVLAMLEGIIAVLEADAAEIRRAHHLPRATIKDNLTSILDTRFAVARIQLNSDDVDTYALASQQLEGAVATVDGSLTVIDPLDSANFFRCISGAFHNLGGALYKADKHGGAIRFLKQGCIVGTRALNLYVGQGRVDMTSGELDAQEKENVRNKEGWKQLEEQLFRRYELLGVCYLKIGDRKLSLEAFTQSVQTFPYALFPSIVASDPFEGDNGLLRQLASVVERLTYIASCELFLPPEQTSLRHVLEDSNTRCIPIIIDGDPPYPLDDVRSKAAITGALLERQLKTLESVVHKDGARTAMSCILRDLLAVYDAQWTPARRAGAVLCGLNMLWRNRASATEDSGNGSYRLDVETMGREVLVLVEREPLPVDAGFTSLMPKYALSARLWLALHSYGQLPAGPEMTNAVTTHIEKACQILLGLLNGTERVLGGGNSNLKRLNGNASIKISRGGSRKKIEASTTKNRVTKKLALNPVTPKPKKVLDEISLNLSGAARAVEKVERSDARLDLNSLVGLLQMNIHLLGLLGLTVLKVNLLEILKRLCEQQAPVPIEAYSMFCVDLAHEYIKLGKPKRAGSIFNRCTALLKTDATPGEVRLRYLLGQAEVLALGDNIPASASAYCEAHGLEDIVAAEDKTAPTAQRIRTRVERLERAALACRVFSAIQHSKNDVVGALCTMLQSLRLWNRAIDALSRLNPSRRSASKTTQEDDNVFEASNNATPTSDQPAMPSSANRASIPADALSWRLLSSLLATLLSLSQIFFARGSAREAIYFAQQALDLAQATKASVVAARALTLRSEVLLGQGELFASKEELVKAAQLLEGLPGVDAADVQRLRGDYEALSDAGQEQNPKESYERAWKMLDELEGMLAAIDGRSQRKSSIGTFPGAVVVNPGQGMIVPKLLSRILRRHIWLLRNEVDADDLFKQLVEKLMSLPPSAEVKGEEHAVMGMLTMHSVYEQFQADILLNSLTESAIALPMPLSGAKNASLAPATHDILGALSDAEDSFWADLGLTSRCGNVPHVREAAVSLGMIQVLQSALGKVVPDSPLLATCLLDTSSAITLHREMLEAIQHKFPDRNARDDLQWPLPRTSDSSPGRLLPTSGSKYNPSARRPIRASSFSSATSGSSESDVASEPLFTYWEALKRRYTSETVSPSSFASLSSEISKLPPKWTIIHIILTPDKSTMFLSRVSSASSLIFCLPLHSRPGGDEPHLTLDEALAELRDIVRLSDDGAQRAAHVRNDDPADRAAWWAERTALDKRLRELLENIEFCWLGGFKAILGPPANLASGLLDDLRVRLDKLLSRILSSSDTKKRQPKSTATPSSSSTSRLSEPFLNCLASLPTSCKDEELEDLLCFMLDLYHLHGVPVAISEIDMDQAVVDLRSALCEHHALRKKAKKKGDVVDDDHIFLVLDRRLQGIPWESIPVLRGRSVSRIPSLNFLLDRVHFAALQGRATSSSELGTENQREPVVDRIPIDPRKAYYILNPSGDLKGTEGRFTGWLKQMHSVGWDGITGHAPSEQQFLNALSQKDLVIYFGHGGGEQYVRSHKIRHLPRCAVTMLWGCSSGSLKDMGDFDRVGTPYHYMLSGCPTLVANLWDVTDRDIDKFTQGVVDRLRLTPDGVRVHSVVEDGGQSSGTSVVAAVAQSRQLCKLKYLTGAAPVVYGIPFYL</sequence>
<feature type="compositionally biased region" description="Low complexity" evidence="6">
    <location>
        <begin position="1839"/>
        <end position="1851"/>
    </location>
</feature>
<gene>
    <name evidence="8" type="ORF">PISMIDRAFT_680845</name>
</gene>
<evidence type="ECO:0000256" key="2">
    <source>
        <dbReference type="ARBA" id="ARBA00012489"/>
    </source>
</evidence>
<dbReference type="HOGENOM" id="CLU_000777_0_0_1"/>